<dbReference type="InterPro" id="IPR000571">
    <property type="entry name" value="Znf_CCCH"/>
</dbReference>
<dbReference type="InterPro" id="IPR036855">
    <property type="entry name" value="Znf_CCCH_sf"/>
</dbReference>
<name>A0A813PHR3_ADIRI</name>
<comment type="function">
    <text evidence="6">Required for the export of mRNAs containing poly(A) tails from the nucleus into the cytoplasm.</text>
</comment>
<dbReference type="InterPro" id="IPR051767">
    <property type="entry name" value="Nucleoporin_NUP42"/>
</dbReference>
<comment type="caution">
    <text evidence="11">The sequence shown here is derived from an EMBL/GenBank/DDBJ whole genome shotgun (WGS) entry which is preliminary data.</text>
</comment>
<evidence type="ECO:0000313" key="11">
    <source>
        <dbReference type="EMBL" id="CAF0753626.1"/>
    </source>
</evidence>
<evidence type="ECO:0000256" key="7">
    <source>
        <dbReference type="ARBA" id="ARBA00039886"/>
    </source>
</evidence>
<dbReference type="Proteomes" id="UP000663852">
    <property type="component" value="Unassembled WGS sequence"/>
</dbReference>
<evidence type="ECO:0000256" key="2">
    <source>
        <dbReference type="ARBA" id="ARBA00022723"/>
    </source>
</evidence>
<gene>
    <name evidence="12" type="ORF">EDS130_LOCUS16912</name>
    <name evidence="11" type="ORF">XAT740_LOCUS558</name>
</gene>
<dbReference type="PROSITE" id="PS50103">
    <property type="entry name" value="ZF_C3H1"/>
    <property type="match status" value="1"/>
</dbReference>
<dbReference type="EMBL" id="CAJNOR010000016">
    <property type="protein sequence ID" value="CAF0753626.1"/>
    <property type="molecule type" value="Genomic_DNA"/>
</dbReference>
<dbReference type="Gene3D" id="4.10.1000.10">
    <property type="entry name" value="Zinc finger, CCCH-type"/>
    <property type="match status" value="1"/>
</dbReference>
<dbReference type="AlphaFoldDB" id="A0A813PHR3"/>
<dbReference type="GO" id="GO:0008270">
    <property type="term" value="F:zinc ion binding"/>
    <property type="evidence" value="ECO:0007669"/>
    <property type="project" value="UniProtKB-KW"/>
</dbReference>
<keyword evidence="5" id="KW-0539">Nucleus</keyword>
<keyword evidence="4 9" id="KW-0862">Zinc</keyword>
<evidence type="ECO:0000256" key="3">
    <source>
        <dbReference type="ARBA" id="ARBA00022771"/>
    </source>
</evidence>
<evidence type="ECO:0000256" key="9">
    <source>
        <dbReference type="PROSITE-ProRule" id="PRU00723"/>
    </source>
</evidence>
<dbReference type="SUPFAM" id="SSF90229">
    <property type="entry name" value="CCCH zinc finger"/>
    <property type="match status" value="1"/>
</dbReference>
<proteinExistence type="predicted"/>
<keyword evidence="13" id="KW-1185">Reference proteome</keyword>
<comment type="subcellular location">
    <subcellularLocation>
        <location evidence="1">Nucleus membrane</location>
        <topology evidence="1">Peripheral membrane protein</topology>
        <orientation evidence="1">Cytoplasmic side</orientation>
    </subcellularLocation>
</comment>
<dbReference type="PANTHER" id="PTHR46527:SF1">
    <property type="entry name" value="NUCLEOPORIN NUP42"/>
    <property type="match status" value="1"/>
</dbReference>
<dbReference type="OrthoDB" id="20729at2759"/>
<sequence>MSLCQHFLRGNCRFGNNCRFSHVTPTEAQTTRFAFRSRPERPQIDPIYKYVAPAAATNTKHFNAESTTTRIMKDASNSPIFKWVKENFRDEHKAIDILIQMQKEAKVWLKSSLWRFTSRSLFPGGRTLEPWIDYSFEEVRWLHRSMIEQSQEHVFKKQYSDYLVSTERQLAGLAKSNLETFASLKSYIDEYIQSAHKPSAVLASDVDMRDADSISTTRSDTNAAIYTADHDLLAEEREAFENDLFELGQIPVHAPPQRFC</sequence>
<evidence type="ECO:0000313" key="12">
    <source>
        <dbReference type="EMBL" id="CAF1040679.1"/>
    </source>
</evidence>
<dbReference type="EMBL" id="CAJNOJ010000074">
    <property type="protein sequence ID" value="CAF1040679.1"/>
    <property type="molecule type" value="Genomic_DNA"/>
</dbReference>
<evidence type="ECO:0000256" key="8">
    <source>
        <dbReference type="ARBA" id="ARBA00042384"/>
    </source>
</evidence>
<feature type="zinc finger region" description="C3H1-type" evidence="9">
    <location>
        <begin position="1"/>
        <end position="25"/>
    </location>
</feature>
<dbReference type="GO" id="GO:0031965">
    <property type="term" value="C:nuclear membrane"/>
    <property type="evidence" value="ECO:0007669"/>
    <property type="project" value="UniProtKB-SubCell"/>
</dbReference>
<evidence type="ECO:0000313" key="13">
    <source>
        <dbReference type="Proteomes" id="UP000663828"/>
    </source>
</evidence>
<evidence type="ECO:0000256" key="6">
    <source>
        <dbReference type="ARBA" id="ARBA00037262"/>
    </source>
</evidence>
<protein>
    <recommendedName>
        <fullName evidence="7">Nucleoporin NUP42</fullName>
    </recommendedName>
    <alternativeName>
        <fullName evidence="8">Nucleoporin-like protein 2</fullName>
    </alternativeName>
</protein>
<evidence type="ECO:0000256" key="5">
    <source>
        <dbReference type="ARBA" id="ARBA00023242"/>
    </source>
</evidence>
<feature type="domain" description="C3H1-type" evidence="10">
    <location>
        <begin position="1"/>
        <end position="25"/>
    </location>
</feature>
<evidence type="ECO:0000259" key="10">
    <source>
        <dbReference type="PROSITE" id="PS50103"/>
    </source>
</evidence>
<accession>A0A813PHR3</accession>
<dbReference type="Pfam" id="PF18044">
    <property type="entry name" value="zf-CCCH_4"/>
    <property type="match status" value="1"/>
</dbReference>
<evidence type="ECO:0000256" key="4">
    <source>
        <dbReference type="ARBA" id="ARBA00022833"/>
    </source>
</evidence>
<dbReference type="InterPro" id="IPR041367">
    <property type="entry name" value="Znf-CCCH_4"/>
</dbReference>
<dbReference type="PANTHER" id="PTHR46527">
    <property type="entry name" value="NUCLEOPORIN-LIKE PROTEIN 2"/>
    <property type="match status" value="1"/>
</dbReference>
<dbReference type="Proteomes" id="UP000663828">
    <property type="component" value="Unassembled WGS sequence"/>
</dbReference>
<organism evidence="11 13">
    <name type="scientific">Adineta ricciae</name>
    <name type="common">Rotifer</name>
    <dbReference type="NCBI Taxonomy" id="249248"/>
    <lineage>
        <taxon>Eukaryota</taxon>
        <taxon>Metazoa</taxon>
        <taxon>Spiralia</taxon>
        <taxon>Gnathifera</taxon>
        <taxon>Rotifera</taxon>
        <taxon>Eurotatoria</taxon>
        <taxon>Bdelloidea</taxon>
        <taxon>Adinetida</taxon>
        <taxon>Adinetidae</taxon>
        <taxon>Adineta</taxon>
    </lineage>
</organism>
<reference evidence="11" key="1">
    <citation type="submission" date="2021-02" db="EMBL/GenBank/DDBJ databases">
        <authorList>
            <person name="Nowell W R."/>
        </authorList>
    </citation>
    <scope>NUCLEOTIDE SEQUENCE</scope>
</reference>
<dbReference type="SMART" id="SM00356">
    <property type="entry name" value="ZnF_C3H1"/>
    <property type="match status" value="1"/>
</dbReference>
<keyword evidence="2 9" id="KW-0479">Metal-binding</keyword>
<evidence type="ECO:0000256" key="1">
    <source>
        <dbReference type="ARBA" id="ARBA00004335"/>
    </source>
</evidence>
<keyword evidence="3 9" id="KW-0863">Zinc-finger</keyword>